<accession>A0AAN6YGR0</accession>
<evidence type="ECO:0000256" key="1">
    <source>
        <dbReference type="SAM" id="Phobius"/>
    </source>
</evidence>
<gene>
    <name evidence="2" type="ORF">QBC37DRAFT_115231</name>
</gene>
<comment type="caution">
    <text evidence="2">The sequence shown here is derived from an EMBL/GenBank/DDBJ whole genome shotgun (WGS) entry which is preliminary data.</text>
</comment>
<keyword evidence="1" id="KW-0472">Membrane</keyword>
<keyword evidence="3" id="KW-1185">Reference proteome</keyword>
<sequence>MSALRPSQQGWSPKESPLLLFQTVCDNFTLESSGHGPRLDQTTHMSFGILMERRFKPGITQCMVSLTSCFITLGFLDIPDSWAFNVVATRLSYVYLHLGPSPFDAVYTGCGSPSLSLSRLTTICLVDQILMELHFPVLWFFVGLICAVWNERATLSRRLSILSEFLSLPSGLSWSSSLVYWVFGCGICLIWCYFPYFVCCEVS</sequence>
<proteinExistence type="predicted"/>
<dbReference type="EMBL" id="MU858075">
    <property type="protein sequence ID" value="KAK4215847.1"/>
    <property type="molecule type" value="Genomic_DNA"/>
</dbReference>
<evidence type="ECO:0000313" key="2">
    <source>
        <dbReference type="EMBL" id="KAK4215847.1"/>
    </source>
</evidence>
<keyword evidence="1" id="KW-0812">Transmembrane</keyword>
<dbReference type="Proteomes" id="UP001301769">
    <property type="component" value="Unassembled WGS sequence"/>
</dbReference>
<name>A0AAN6YGR0_9PEZI</name>
<dbReference type="AlphaFoldDB" id="A0AAN6YGR0"/>
<evidence type="ECO:0000313" key="3">
    <source>
        <dbReference type="Proteomes" id="UP001301769"/>
    </source>
</evidence>
<feature type="transmembrane region" description="Helical" evidence="1">
    <location>
        <begin position="178"/>
        <end position="199"/>
    </location>
</feature>
<feature type="transmembrane region" description="Helical" evidence="1">
    <location>
        <begin position="129"/>
        <end position="150"/>
    </location>
</feature>
<reference evidence="2" key="2">
    <citation type="submission" date="2023-05" db="EMBL/GenBank/DDBJ databases">
        <authorList>
            <consortium name="Lawrence Berkeley National Laboratory"/>
            <person name="Steindorff A."/>
            <person name="Hensen N."/>
            <person name="Bonometti L."/>
            <person name="Westerberg I."/>
            <person name="Brannstrom I.O."/>
            <person name="Guillou S."/>
            <person name="Cros-Aarteil S."/>
            <person name="Calhoun S."/>
            <person name="Haridas S."/>
            <person name="Kuo A."/>
            <person name="Mondo S."/>
            <person name="Pangilinan J."/>
            <person name="Riley R."/>
            <person name="Labutti K."/>
            <person name="Andreopoulos B."/>
            <person name="Lipzen A."/>
            <person name="Chen C."/>
            <person name="Yanf M."/>
            <person name="Daum C."/>
            <person name="Ng V."/>
            <person name="Clum A."/>
            <person name="Ohm R."/>
            <person name="Martin F."/>
            <person name="Silar P."/>
            <person name="Natvig D."/>
            <person name="Lalanne C."/>
            <person name="Gautier V."/>
            <person name="Ament-Velasquez S.L."/>
            <person name="Kruys A."/>
            <person name="Hutchinson M.I."/>
            <person name="Powell A.J."/>
            <person name="Barry K."/>
            <person name="Miller A.N."/>
            <person name="Grigoriev I.V."/>
            <person name="Debuchy R."/>
            <person name="Gladieux P."/>
            <person name="Thoren M.H."/>
            <person name="Johannesson H."/>
        </authorList>
    </citation>
    <scope>NUCLEOTIDE SEQUENCE</scope>
    <source>
        <strain evidence="2">PSN293</strain>
    </source>
</reference>
<keyword evidence="1" id="KW-1133">Transmembrane helix</keyword>
<protein>
    <submittedName>
        <fullName evidence="2">Uncharacterized protein</fullName>
    </submittedName>
</protein>
<organism evidence="2 3">
    <name type="scientific">Rhypophila decipiens</name>
    <dbReference type="NCBI Taxonomy" id="261697"/>
    <lineage>
        <taxon>Eukaryota</taxon>
        <taxon>Fungi</taxon>
        <taxon>Dikarya</taxon>
        <taxon>Ascomycota</taxon>
        <taxon>Pezizomycotina</taxon>
        <taxon>Sordariomycetes</taxon>
        <taxon>Sordariomycetidae</taxon>
        <taxon>Sordariales</taxon>
        <taxon>Naviculisporaceae</taxon>
        <taxon>Rhypophila</taxon>
    </lineage>
</organism>
<reference evidence="2" key="1">
    <citation type="journal article" date="2023" name="Mol. Phylogenet. Evol.">
        <title>Genome-scale phylogeny and comparative genomics of the fungal order Sordariales.</title>
        <authorList>
            <person name="Hensen N."/>
            <person name="Bonometti L."/>
            <person name="Westerberg I."/>
            <person name="Brannstrom I.O."/>
            <person name="Guillou S."/>
            <person name="Cros-Aarteil S."/>
            <person name="Calhoun S."/>
            <person name="Haridas S."/>
            <person name="Kuo A."/>
            <person name="Mondo S."/>
            <person name="Pangilinan J."/>
            <person name="Riley R."/>
            <person name="LaButti K."/>
            <person name="Andreopoulos B."/>
            <person name="Lipzen A."/>
            <person name="Chen C."/>
            <person name="Yan M."/>
            <person name="Daum C."/>
            <person name="Ng V."/>
            <person name="Clum A."/>
            <person name="Steindorff A."/>
            <person name="Ohm R.A."/>
            <person name="Martin F."/>
            <person name="Silar P."/>
            <person name="Natvig D.O."/>
            <person name="Lalanne C."/>
            <person name="Gautier V."/>
            <person name="Ament-Velasquez S.L."/>
            <person name="Kruys A."/>
            <person name="Hutchinson M.I."/>
            <person name="Powell A.J."/>
            <person name="Barry K."/>
            <person name="Miller A.N."/>
            <person name="Grigoriev I.V."/>
            <person name="Debuchy R."/>
            <person name="Gladieux P."/>
            <person name="Hiltunen Thoren M."/>
            <person name="Johannesson H."/>
        </authorList>
    </citation>
    <scope>NUCLEOTIDE SEQUENCE</scope>
    <source>
        <strain evidence="2">PSN293</strain>
    </source>
</reference>